<name>A0AA35KL41_9SAUR</name>
<feature type="compositionally biased region" description="Basic and acidic residues" evidence="1">
    <location>
        <begin position="13"/>
        <end position="34"/>
    </location>
</feature>
<evidence type="ECO:0000256" key="1">
    <source>
        <dbReference type="SAM" id="MobiDB-lite"/>
    </source>
</evidence>
<protein>
    <submittedName>
        <fullName evidence="2">Uncharacterized protein</fullName>
    </submittedName>
</protein>
<sequence>MHHKKNKSSKTYHLKEKPQNETEKPEHEIGESEIFHGTIFQGSRGHRVEKERENREELTAKYCASGLQMKATEVWSINPSRWSTIMERATNLKTVGPRLGDGEVLEESSVVHSSTLSEYFIEFSKVYSYVKVHKFAPTECHGSH</sequence>
<evidence type="ECO:0000313" key="2">
    <source>
        <dbReference type="EMBL" id="CAI5780200.1"/>
    </source>
</evidence>
<organism evidence="2 3">
    <name type="scientific">Podarcis lilfordi</name>
    <name type="common">Lilford's wall lizard</name>
    <dbReference type="NCBI Taxonomy" id="74358"/>
    <lineage>
        <taxon>Eukaryota</taxon>
        <taxon>Metazoa</taxon>
        <taxon>Chordata</taxon>
        <taxon>Craniata</taxon>
        <taxon>Vertebrata</taxon>
        <taxon>Euteleostomi</taxon>
        <taxon>Lepidosauria</taxon>
        <taxon>Squamata</taxon>
        <taxon>Bifurcata</taxon>
        <taxon>Unidentata</taxon>
        <taxon>Episquamata</taxon>
        <taxon>Laterata</taxon>
        <taxon>Lacertibaenia</taxon>
        <taxon>Lacertidae</taxon>
        <taxon>Podarcis</taxon>
    </lineage>
</organism>
<keyword evidence="3" id="KW-1185">Reference proteome</keyword>
<proteinExistence type="predicted"/>
<feature type="compositionally biased region" description="Basic residues" evidence="1">
    <location>
        <begin position="1"/>
        <end position="12"/>
    </location>
</feature>
<reference evidence="2" key="1">
    <citation type="submission" date="2022-12" db="EMBL/GenBank/DDBJ databases">
        <authorList>
            <person name="Alioto T."/>
            <person name="Alioto T."/>
            <person name="Gomez Garrido J."/>
        </authorList>
    </citation>
    <scope>NUCLEOTIDE SEQUENCE</scope>
</reference>
<feature type="region of interest" description="Disordered" evidence="1">
    <location>
        <begin position="1"/>
        <end position="54"/>
    </location>
</feature>
<dbReference type="Proteomes" id="UP001178461">
    <property type="component" value="Chromosome 7"/>
</dbReference>
<dbReference type="AlphaFoldDB" id="A0AA35KL41"/>
<accession>A0AA35KL41</accession>
<dbReference type="EMBL" id="OX395132">
    <property type="protein sequence ID" value="CAI5780200.1"/>
    <property type="molecule type" value="Genomic_DNA"/>
</dbReference>
<evidence type="ECO:0000313" key="3">
    <source>
        <dbReference type="Proteomes" id="UP001178461"/>
    </source>
</evidence>
<gene>
    <name evidence="2" type="ORF">PODLI_1B019391</name>
</gene>